<evidence type="ECO:0000256" key="8">
    <source>
        <dbReference type="SAM" id="Phobius"/>
    </source>
</evidence>
<keyword evidence="7 8" id="KW-0472">Membrane</keyword>
<keyword evidence="4" id="KW-0309">Germination</keyword>
<evidence type="ECO:0000256" key="2">
    <source>
        <dbReference type="ARBA" id="ARBA00007998"/>
    </source>
</evidence>
<feature type="transmembrane region" description="Helical" evidence="8">
    <location>
        <begin position="147"/>
        <end position="167"/>
    </location>
</feature>
<evidence type="ECO:0000256" key="6">
    <source>
        <dbReference type="ARBA" id="ARBA00022989"/>
    </source>
</evidence>
<organism evidence="9 10">
    <name type="scientific">Brevibacillus fluminis</name>
    <dbReference type="NCBI Taxonomy" id="511487"/>
    <lineage>
        <taxon>Bacteria</taxon>
        <taxon>Bacillati</taxon>
        <taxon>Bacillota</taxon>
        <taxon>Bacilli</taxon>
        <taxon>Bacillales</taxon>
        <taxon>Paenibacillaceae</taxon>
        <taxon>Brevibacillus</taxon>
    </lineage>
</organism>
<evidence type="ECO:0000256" key="3">
    <source>
        <dbReference type="ARBA" id="ARBA00022448"/>
    </source>
</evidence>
<evidence type="ECO:0000256" key="1">
    <source>
        <dbReference type="ARBA" id="ARBA00004141"/>
    </source>
</evidence>
<dbReference type="OrthoDB" id="2957438at2"/>
<protein>
    <submittedName>
        <fullName evidence="9">Spore gernimation protein</fullName>
    </submittedName>
</protein>
<accession>A0A3M8CPV3</accession>
<dbReference type="AlphaFoldDB" id="A0A3M8CPV3"/>
<keyword evidence="3" id="KW-0813">Transport</keyword>
<feature type="transmembrane region" description="Helical" evidence="8">
    <location>
        <begin position="259"/>
        <end position="280"/>
    </location>
</feature>
<name>A0A3M8CPV3_9BACL</name>
<evidence type="ECO:0000256" key="4">
    <source>
        <dbReference type="ARBA" id="ARBA00022544"/>
    </source>
</evidence>
<keyword evidence="6 8" id="KW-1133">Transmembrane helix</keyword>
<feature type="transmembrane region" description="Helical" evidence="8">
    <location>
        <begin position="196"/>
        <end position="216"/>
    </location>
</feature>
<comment type="caution">
    <text evidence="9">The sequence shown here is derived from an EMBL/GenBank/DDBJ whole genome shotgun (WGS) entry which is preliminary data.</text>
</comment>
<keyword evidence="10" id="KW-1185">Reference proteome</keyword>
<feature type="transmembrane region" description="Helical" evidence="8">
    <location>
        <begin position="46"/>
        <end position="62"/>
    </location>
</feature>
<proteinExistence type="inferred from homology"/>
<evidence type="ECO:0000313" key="10">
    <source>
        <dbReference type="Proteomes" id="UP000271031"/>
    </source>
</evidence>
<dbReference type="InterPro" id="IPR004761">
    <property type="entry name" value="Spore_GerAB"/>
</dbReference>
<feature type="transmembrane region" description="Helical" evidence="8">
    <location>
        <begin position="228"/>
        <end position="247"/>
    </location>
</feature>
<evidence type="ECO:0000256" key="7">
    <source>
        <dbReference type="ARBA" id="ARBA00023136"/>
    </source>
</evidence>
<gene>
    <name evidence="9" type="ORF">EDM56_30805</name>
</gene>
<dbReference type="Proteomes" id="UP000271031">
    <property type="component" value="Unassembled WGS sequence"/>
</dbReference>
<evidence type="ECO:0000313" key="9">
    <source>
        <dbReference type="EMBL" id="RNB77698.1"/>
    </source>
</evidence>
<dbReference type="GO" id="GO:0009847">
    <property type="term" value="P:spore germination"/>
    <property type="evidence" value="ECO:0007669"/>
    <property type="project" value="InterPro"/>
</dbReference>
<dbReference type="PANTHER" id="PTHR34975">
    <property type="entry name" value="SPORE GERMINATION PROTEIN A2"/>
    <property type="match status" value="1"/>
</dbReference>
<dbReference type="Pfam" id="PF03845">
    <property type="entry name" value="Spore_permease"/>
    <property type="match status" value="1"/>
</dbReference>
<comment type="similarity">
    <text evidence="2">Belongs to the amino acid-polyamine-organocation (APC) superfamily. Spore germination protein (SGP) (TC 2.A.3.9) family.</text>
</comment>
<dbReference type="EMBL" id="RHHQ01000049">
    <property type="protein sequence ID" value="RNB77698.1"/>
    <property type="molecule type" value="Genomic_DNA"/>
</dbReference>
<feature type="transmembrane region" description="Helical" evidence="8">
    <location>
        <begin position="12"/>
        <end position="34"/>
    </location>
</feature>
<comment type="subcellular location">
    <subcellularLocation>
        <location evidence="1">Membrane</location>
        <topology evidence="1">Multi-pass membrane protein</topology>
    </subcellularLocation>
</comment>
<reference evidence="9 10" key="1">
    <citation type="submission" date="2018-10" db="EMBL/GenBank/DDBJ databases">
        <title>Phylogenomics of Brevibacillus.</title>
        <authorList>
            <person name="Dunlap C."/>
        </authorList>
    </citation>
    <scope>NUCLEOTIDE SEQUENCE [LARGE SCALE GENOMIC DNA]</scope>
    <source>
        <strain evidence="9 10">JCM 15716</strain>
    </source>
</reference>
<dbReference type="GO" id="GO:0016020">
    <property type="term" value="C:membrane"/>
    <property type="evidence" value="ECO:0007669"/>
    <property type="project" value="UniProtKB-SubCell"/>
</dbReference>
<dbReference type="PANTHER" id="PTHR34975:SF2">
    <property type="entry name" value="SPORE GERMINATION PROTEIN A2"/>
    <property type="match status" value="1"/>
</dbReference>
<evidence type="ECO:0000256" key="5">
    <source>
        <dbReference type="ARBA" id="ARBA00022692"/>
    </source>
</evidence>
<feature type="transmembrane region" description="Helical" evidence="8">
    <location>
        <begin position="117"/>
        <end position="135"/>
    </location>
</feature>
<feature type="transmembrane region" description="Helical" evidence="8">
    <location>
        <begin position="69"/>
        <end position="87"/>
    </location>
</feature>
<keyword evidence="5 8" id="KW-0812">Transmembrane</keyword>
<sequence>MSEILLGKALGKAFNLLFVLYAVFSISSICQSYIRLVQSVTLTEETIVFPLLCLFAVMVYIATGGIKSVARFCILAFFFTAWMIVYLKWGFIKGEISHIFPLVTTTFPKLIKAVDNSYATMFGYELLLVFFPYIVNQRKALKHASIGLWINVLIYVLVTFVSVMYFSEWQLRQLIYPVLNLYKAVELTFVERIENFGITLWVFLILSTAAAYLWMAKKGVDSVLSKKRTWHLFLCAIVSYAIIIALTSTKIESVIYDKWSVLAGYVMILYPILLLGVHALRRNRVQS</sequence>